<dbReference type="PROSITE" id="PS01285">
    <property type="entry name" value="FA58C_1"/>
    <property type="match status" value="1"/>
</dbReference>
<protein>
    <submittedName>
        <fullName evidence="17">Tyrosine-protein phosphatase Lar</fullName>
    </submittedName>
</protein>
<feature type="compositionally biased region" description="Polar residues" evidence="11">
    <location>
        <begin position="1116"/>
        <end position="1126"/>
    </location>
</feature>
<dbReference type="Proteomes" id="UP000225706">
    <property type="component" value="Unassembled WGS sequence"/>
</dbReference>
<evidence type="ECO:0000256" key="5">
    <source>
        <dbReference type="ARBA" id="ARBA00022801"/>
    </source>
</evidence>
<evidence type="ECO:0000256" key="6">
    <source>
        <dbReference type="ARBA" id="ARBA00022912"/>
    </source>
</evidence>
<feature type="transmembrane region" description="Helical" evidence="12">
    <location>
        <begin position="1070"/>
        <end position="1093"/>
    </location>
</feature>
<keyword evidence="4" id="KW-0677">Repeat</keyword>
<evidence type="ECO:0000256" key="11">
    <source>
        <dbReference type="SAM" id="MobiDB-lite"/>
    </source>
</evidence>
<feature type="domain" description="Fibronectin type-III" evidence="16">
    <location>
        <begin position="818"/>
        <end position="914"/>
    </location>
</feature>
<dbReference type="InterPro" id="IPR008979">
    <property type="entry name" value="Galactose-bd-like_sf"/>
</dbReference>
<dbReference type="SUPFAM" id="SSF49265">
    <property type="entry name" value="Fibronectin type III"/>
    <property type="match status" value="6"/>
</dbReference>
<feature type="domain" description="F5/8 type C" evidence="13">
    <location>
        <begin position="63"/>
        <end position="211"/>
    </location>
</feature>
<evidence type="ECO:0000259" key="16">
    <source>
        <dbReference type="PROSITE" id="PS50853"/>
    </source>
</evidence>
<dbReference type="Pfam" id="PF00041">
    <property type="entry name" value="fn3"/>
    <property type="match status" value="6"/>
</dbReference>
<dbReference type="SMART" id="SM00060">
    <property type="entry name" value="FN3"/>
    <property type="match status" value="7"/>
</dbReference>
<dbReference type="Gene3D" id="3.90.190.10">
    <property type="entry name" value="Protein tyrosine phosphatase superfamily"/>
    <property type="match status" value="1"/>
</dbReference>
<dbReference type="PROSITE" id="PS50022">
    <property type="entry name" value="FA58C_3"/>
    <property type="match status" value="1"/>
</dbReference>
<dbReference type="InterPro" id="IPR036116">
    <property type="entry name" value="FN3_sf"/>
</dbReference>
<dbReference type="InterPro" id="IPR057598">
    <property type="entry name" value="Fn3_PTPRU"/>
</dbReference>
<dbReference type="FunFam" id="2.60.120.260:FF:000016">
    <property type="entry name" value="Contactin-associated protein-like 4 isoform 1"/>
    <property type="match status" value="1"/>
</dbReference>
<feature type="domain" description="Fibronectin type-III" evidence="16">
    <location>
        <begin position="716"/>
        <end position="816"/>
    </location>
</feature>
<evidence type="ECO:0000259" key="14">
    <source>
        <dbReference type="PROSITE" id="PS50055"/>
    </source>
</evidence>
<keyword evidence="18" id="KW-1185">Reference proteome</keyword>
<dbReference type="CDD" id="cd00057">
    <property type="entry name" value="FA58C"/>
    <property type="match status" value="1"/>
</dbReference>
<organism evidence="17 18">
    <name type="scientific">Stylophora pistillata</name>
    <name type="common">Smooth cauliflower coral</name>
    <dbReference type="NCBI Taxonomy" id="50429"/>
    <lineage>
        <taxon>Eukaryota</taxon>
        <taxon>Metazoa</taxon>
        <taxon>Cnidaria</taxon>
        <taxon>Anthozoa</taxon>
        <taxon>Hexacorallia</taxon>
        <taxon>Scleractinia</taxon>
        <taxon>Astrocoeniina</taxon>
        <taxon>Pocilloporidae</taxon>
        <taxon>Stylophora</taxon>
    </lineage>
</organism>
<proteinExistence type="predicted"/>
<dbReference type="PROSITE" id="PS00383">
    <property type="entry name" value="TYR_PHOSPHATASE_1"/>
    <property type="match status" value="1"/>
</dbReference>
<dbReference type="PANTHER" id="PTHR46957:SF6">
    <property type="entry name" value="PROTEIN-TYROSINE-PHOSPHATASE"/>
    <property type="match status" value="1"/>
</dbReference>
<dbReference type="InterPro" id="IPR029021">
    <property type="entry name" value="Prot-tyrosine_phosphatase-like"/>
</dbReference>
<keyword evidence="10" id="KW-0325">Glycoprotein</keyword>
<evidence type="ECO:0000256" key="12">
    <source>
        <dbReference type="SAM" id="Phobius"/>
    </source>
</evidence>
<evidence type="ECO:0000256" key="2">
    <source>
        <dbReference type="ARBA" id="ARBA00022692"/>
    </source>
</evidence>
<dbReference type="SUPFAM" id="SSF49785">
    <property type="entry name" value="Galactose-binding domain-like"/>
    <property type="match status" value="2"/>
</dbReference>
<gene>
    <name evidence="17" type="primary">Lar</name>
    <name evidence="17" type="ORF">AWC38_SpisGene20487</name>
</gene>
<dbReference type="InterPro" id="IPR050713">
    <property type="entry name" value="RTP_Phos/Ushers"/>
</dbReference>
<dbReference type="SMART" id="SM00404">
    <property type="entry name" value="PTPc_motif"/>
    <property type="match status" value="1"/>
</dbReference>
<keyword evidence="9" id="KW-1015">Disulfide bond</keyword>
<feature type="domain" description="Fibronectin type-III" evidence="16">
    <location>
        <begin position="418"/>
        <end position="514"/>
    </location>
</feature>
<keyword evidence="6" id="KW-0904">Protein phosphatase</keyword>
<dbReference type="FunFam" id="3.90.190.10:FF:000185">
    <property type="entry name" value="Predicted protein"/>
    <property type="match status" value="1"/>
</dbReference>
<dbReference type="InterPro" id="IPR000242">
    <property type="entry name" value="PTP_cat"/>
</dbReference>
<dbReference type="Pfam" id="PF00754">
    <property type="entry name" value="F5_F8_type_C"/>
    <property type="match status" value="1"/>
</dbReference>
<keyword evidence="8 12" id="KW-0472">Membrane</keyword>
<keyword evidence="2 12" id="KW-0812">Transmembrane</keyword>
<evidence type="ECO:0000256" key="8">
    <source>
        <dbReference type="ARBA" id="ARBA00023136"/>
    </source>
</evidence>
<evidence type="ECO:0000256" key="9">
    <source>
        <dbReference type="ARBA" id="ARBA00023157"/>
    </source>
</evidence>
<evidence type="ECO:0000256" key="1">
    <source>
        <dbReference type="ARBA" id="ARBA00004479"/>
    </source>
</evidence>
<evidence type="ECO:0000313" key="18">
    <source>
        <dbReference type="Proteomes" id="UP000225706"/>
    </source>
</evidence>
<dbReference type="EMBL" id="LSMT01000663">
    <property type="protein sequence ID" value="PFX15296.1"/>
    <property type="molecule type" value="Genomic_DNA"/>
</dbReference>
<accession>A0A2B4RDR8</accession>
<name>A0A2B4RDR8_STYPI</name>
<dbReference type="InterPro" id="IPR000421">
    <property type="entry name" value="FA58C"/>
</dbReference>
<dbReference type="PROSITE" id="PS50055">
    <property type="entry name" value="TYR_PHOSPHATASE_PTP"/>
    <property type="match status" value="1"/>
</dbReference>
<dbReference type="GO" id="GO:0004725">
    <property type="term" value="F:protein tyrosine phosphatase activity"/>
    <property type="evidence" value="ECO:0007669"/>
    <property type="project" value="InterPro"/>
</dbReference>
<feature type="domain" description="Fibronectin type-III" evidence="16">
    <location>
        <begin position="519"/>
        <end position="613"/>
    </location>
</feature>
<feature type="domain" description="Tyrosine specific protein phosphatases" evidence="15">
    <location>
        <begin position="1220"/>
        <end position="1292"/>
    </location>
</feature>
<feature type="domain" description="Fibronectin type-III" evidence="16">
    <location>
        <begin position="220"/>
        <end position="312"/>
    </location>
</feature>
<feature type="domain" description="Tyrosine-protein phosphatase" evidence="14">
    <location>
        <begin position="1118"/>
        <end position="1292"/>
    </location>
</feature>
<evidence type="ECO:0000259" key="13">
    <source>
        <dbReference type="PROSITE" id="PS50022"/>
    </source>
</evidence>
<dbReference type="CDD" id="cd00063">
    <property type="entry name" value="FN3"/>
    <property type="match status" value="7"/>
</dbReference>
<keyword evidence="3" id="KW-0732">Signal</keyword>
<comment type="subcellular location">
    <subcellularLocation>
        <location evidence="1">Membrane</location>
        <topology evidence="1">Single-pass type I membrane protein</topology>
    </subcellularLocation>
</comment>
<reference evidence="18" key="1">
    <citation type="journal article" date="2017" name="bioRxiv">
        <title>Comparative analysis of the genomes of Stylophora pistillata and Acropora digitifera provides evidence for extensive differences between species of corals.</title>
        <authorList>
            <person name="Voolstra C.R."/>
            <person name="Li Y."/>
            <person name="Liew Y.J."/>
            <person name="Baumgarten S."/>
            <person name="Zoccola D."/>
            <person name="Flot J.-F."/>
            <person name="Tambutte S."/>
            <person name="Allemand D."/>
            <person name="Aranda M."/>
        </authorList>
    </citation>
    <scope>NUCLEOTIDE SEQUENCE [LARGE SCALE GENOMIC DNA]</scope>
</reference>
<dbReference type="FunFam" id="2.60.40.10:FF:000093">
    <property type="entry name" value="Down syndrome cell adhesion molecule, isoform B"/>
    <property type="match status" value="3"/>
</dbReference>
<feature type="domain" description="Fibronectin type-III" evidence="16">
    <location>
        <begin position="617"/>
        <end position="711"/>
    </location>
</feature>
<dbReference type="InterPro" id="IPR000387">
    <property type="entry name" value="Tyr_Pase_dom"/>
</dbReference>
<dbReference type="OrthoDB" id="5980001at2759"/>
<dbReference type="GO" id="GO:0016020">
    <property type="term" value="C:membrane"/>
    <property type="evidence" value="ECO:0007669"/>
    <property type="project" value="UniProtKB-SubCell"/>
</dbReference>
<dbReference type="FunFam" id="2.60.40.10:FF:000028">
    <property type="entry name" value="Neuronal cell adhesion molecule"/>
    <property type="match status" value="1"/>
</dbReference>
<dbReference type="PRINTS" id="PR00700">
    <property type="entry name" value="PRTYPHPHTASE"/>
</dbReference>
<dbReference type="PROSITE" id="PS50853">
    <property type="entry name" value="FN3"/>
    <property type="match status" value="7"/>
</dbReference>
<keyword evidence="5" id="KW-0378">Hydrolase</keyword>
<dbReference type="CDD" id="cd00047">
    <property type="entry name" value="PTPc"/>
    <property type="match status" value="1"/>
</dbReference>
<dbReference type="Pfam" id="PF23144">
    <property type="entry name" value="Fn3_PTPRU"/>
    <property type="match status" value="1"/>
</dbReference>
<feature type="domain" description="Fibronectin type-III" evidence="16">
    <location>
        <begin position="317"/>
        <end position="413"/>
    </location>
</feature>
<dbReference type="PROSITE" id="PS50056">
    <property type="entry name" value="TYR_PHOSPHATASE_2"/>
    <property type="match status" value="1"/>
</dbReference>
<dbReference type="InterPro" id="IPR013783">
    <property type="entry name" value="Ig-like_fold"/>
</dbReference>
<evidence type="ECO:0000256" key="7">
    <source>
        <dbReference type="ARBA" id="ARBA00022989"/>
    </source>
</evidence>
<dbReference type="SMART" id="SM00194">
    <property type="entry name" value="PTPc"/>
    <property type="match status" value="1"/>
</dbReference>
<evidence type="ECO:0000313" key="17">
    <source>
        <dbReference type="EMBL" id="PFX15296.1"/>
    </source>
</evidence>
<dbReference type="STRING" id="50429.A0A2B4RDR8"/>
<evidence type="ECO:0000256" key="10">
    <source>
        <dbReference type="ARBA" id="ARBA00023180"/>
    </source>
</evidence>
<dbReference type="SMART" id="SM00231">
    <property type="entry name" value="FA58C"/>
    <property type="match status" value="1"/>
</dbReference>
<dbReference type="InterPro" id="IPR003595">
    <property type="entry name" value="Tyr_Pase_cat"/>
</dbReference>
<dbReference type="InterPro" id="IPR003961">
    <property type="entry name" value="FN3_dom"/>
</dbReference>
<sequence>MSRSQVLGFWDDKVLIGNDDRSSIVKHVVYGLLTRYLRFLPQTHQAGVCMRTEVFGVKQKPICEEEAIGVAFGGKIPDDSFSASTYYSAAYIPSYGRLKGGKRGWGPKDKNKNGDYLQIDLQYEYIVCAVATQGARDTAEWTKSYKIQLSLTGTTFLSYKKDTNNKDFPGNTDRNSIIKNSLQDFSSAKYIRFQPVSYNAWKVLRVEVYGILLSKVPSKPPTALKLTAKSSASINASWQLPPVIARHGTIAGFRLFYSKKGSREQAVKNGTTLSMLVSGLDKFTEYEFQVLAYTPGGDGPKSSVKVERTMEDVPSRPPSNFTVIGTSSTSVTASWQLPPADSRNGIIKGFKLFYKRKELSGAGTLFQINKESTLSKNVTGLDKYTEYEFRVLTFTSVGDGVNSSVVVKRTKEDVPTQPPSGLTVTATTSTSITASWQLPPEDSRNGIIRGFKLFYKEKGSSGPQRMQRIDNEATRTKEVIGLEKFTEYEFQILAFTSVGDGSKSTAVFIKTKEAAPSRSPSQFTVTVESSTSISVSWKSPPEKYRHGIIRGYKLFYKKKDSGFATSFTIDNGKTSKIVTNLDEYTEYEFQVLAFTSAGDGLNSSVKVERTMEDAPSAPMSLSFVDVPPSNLQGPRMTLSWHKPAKPNGVVRSYTLFYSHSGGTPREISELHKGALNHTVDVLGGATYQFHLRAVTIKPGANATKTVTTKEYAPSVGPKLASPSQVNKTTFNISWEPLPRGKSYGNVIRYEVKAIFLKKGNLRKRSVIDSPSVNTSDTFVVLYDLELCSTYNASVRAYTGAGPGPYGVPLELETSRPEAPGEFRATAYGANQVSLAWKQYDEKEKIEYTVKYTGTKDYNKTFKAGEKSIERIETTTKTVTELIPGTTYVFKVHGSSSCGESIFKNISVTTHMKAPDAPFPHNVSDVEVSGTAVDIFLWPVEQKYGPISAYQVIVLKVADGVEELPDKYDSKLKAANDAKTEDVNFYIAAEIENIPLLDKPQKFTVGDGEITEEYVNKKLEKGENYIVYERALTKTETEELKGKASIVARISISSTTTEGGKKGKSSGSNAAVVAVPVVLLLLLIPAIVVAVFLYRRRRRSRSKSATERSVQLDDLKSGSQDLTSSPTSSTIADFWRMVWQENSSTIVMLTNLVELGKGKCDQYWPDDATKFGAITVTLHKTETFADYVIRSLIVTKDAEKRNVQQFHYVTWPDKGVPHHSTALLGFRQKIHARHLATGGPLLVHCSAGVGRTGTYIAIDAMLESAEKIKTVFIQNYVQVMRKSRPHMIQKDVS</sequence>
<dbReference type="PANTHER" id="PTHR46957">
    <property type="entry name" value="CYTOKINE RECEPTOR"/>
    <property type="match status" value="1"/>
</dbReference>
<evidence type="ECO:0000259" key="15">
    <source>
        <dbReference type="PROSITE" id="PS50056"/>
    </source>
</evidence>
<dbReference type="Pfam" id="PF00102">
    <property type="entry name" value="Y_phosphatase"/>
    <property type="match status" value="1"/>
</dbReference>
<dbReference type="Gene3D" id="2.60.120.260">
    <property type="entry name" value="Galactose-binding domain-like"/>
    <property type="match status" value="2"/>
</dbReference>
<dbReference type="Gene3D" id="2.60.40.10">
    <property type="entry name" value="Immunoglobulins"/>
    <property type="match status" value="7"/>
</dbReference>
<dbReference type="SUPFAM" id="SSF52799">
    <property type="entry name" value="(Phosphotyrosine protein) phosphatases II"/>
    <property type="match status" value="1"/>
</dbReference>
<evidence type="ECO:0000256" key="4">
    <source>
        <dbReference type="ARBA" id="ARBA00022737"/>
    </source>
</evidence>
<comment type="caution">
    <text evidence="17">The sequence shown here is derived from an EMBL/GenBank/DDBJ whole genome shotgun (WGS) entry which is preliminary data.</text>
</comment>
<feature type="region of interest" description="Disordered" evidence="11">
    <location>
        <begin position="1104"/>
        <end position="1126"/>
    </location>
</feature>
<feature type="compositionally biased region" description="Basic and acidic residues" evidence="11">
    <location>
        <begin position="1104"/>
        <end position="1115"/>
    </location>
</feature>
<dbReference type="InterPro" id="IPR016130">
    <property type="entry name" value="Tyr_Pase_AS"/>
</dbReference>
<keyword evidence="7 12" id="KW-1133">Transmembrane helix</keyword>
<evidence type="ECO:0000256" key="3">
    <source>
        <dbReference type="ARBA" id="ARBA00022729"/>
    </source>
</evidence>